<evidence type="ECO:0000259" key="2">
    <source>
        <dbReference type="Pfam" id="PF04324"/>
    </source>
</evidence>
<dbReference type="PATRIC" id="fig|1938.3.peg.8207"/>
<evidence type="ECO:0000313" key="5">
    <source>
        <dbReference type="Proteomes" id="UP000037432"/>
    </source>
</evidence>
<dbReference type="InterPro" id="IPR007419">
    <property type="entry name" value="BFD-like_2Fe2S-bd_dom"/>
</dbReference>
<dbReference type="AlphaFoldDB" id="A0A0J8BTF7"/>
<name>A0A0J8BTF7_STRVR</name>
<sequence>MTTSRAERPAALYDIAVLGGGPAGLSAAVAAAAQGSRTVLIDAGPRPGGQYWRHRDGDDGALHHGWSQFRRLRQELAAHPLLDHRAGHSIWHVERTDEGFTTHTTHTGHTSRDGIPRALRSRTVIVATGAYDRQLPFPGWTIPGVFTAGAVQALLKGQGVLAGKRIAVAGTGPFLLPVAAGLVEAGATVVGVFEAGLPTAFGRHPVAALRNLPKLAEGAGYLRTLLKHRVPYRTRTAVIAAHGTDTVTGVTVARLDDQWRIVAGGTREIVCDTVAVGYGFTPQTEIPLQLGCEMMLDADGSLIARVDSRQRSTVDGVYVAGEACGVGGAQLSLIEGELAGLHAAYASNGPSVDRGRLARLVRQRAAQRAFAAAMHQAYPVPDGWQTWLEKDTTVCRCEEVSAGAIREAVDDLGATDPRAVKLYARPGMGLCQGRVCGYATTCLVARANHRQPTADDLRGMAARPVAQPVTLGALAAGADDNGS</sequence>
<gene>
    <name evidence="4" type="ORF">ACM01_37425</name>
</gene>
<proteinExistence type="predicted"/>
<comment type="caution">
    <text evidence="4">The sequence shown here is derived from an EMBL/GenBank/DDBJ whole genome shotgun (WGS) entry which is preliminary data.</text>
</comment>
<dbReference type="Pfam" id="PF07992">
    <property type="entry name" value="Pyr_redox_2"/>
    <property type="match status" value="1"/>
</dbReference>
<feature type="domain" description="BFD-like [2Fe-2S]-binding" evidence="2">
    <location>
        <begin position="394"/>
        <end position="441"/>
    </location>
</feature>
<reference evidence="4 5" key="1">
    <citation type="submission" date="2015-06" db="EMBL/GenBank/DDBJ databases">
        <authorList>
            <person name="Ju K.-S."/>
            <person name="Doroghazi J.R."/>
            <person name="Metcalf W.W."/>
        </authorList>
    </citation>
    <scope>NUCLEOTIDE SEQUENCE [LARGE SCALE GENOMIC DNA]</scope>
    <source>
        <strain evidence="4 5">NRRL 3414</strain>
    </source>
</reference>
<dbReference type="OrthoDB" id="9801699at2"/>
<accession>A0A0J8BTF7</accession>
<protein>
    <recommendedName>
        <fullName evidence="6">Oxidase</fullName>
    </recommendedName>
</protein>
<dbReference type="SUPFAM" id="SSF51905">
    <property type="entry name" value="FAD/NAD(P)-binding domain"/>
    <property type="match status" value="1"/>
</dbReference>
<dbReference type="PRINTS" id="PR00368">
    <property type="entry name" value="FADPNR"/>
</dbReference>
<dbReference type="GO" id="GO:0016491">
    <property type="term" value="F:oxidoreductase activity"/>
    <property type="evidence" value="ECO:0007669"/>
    <property type="project" value="UniProtKB-KW"/>
</dbReference>
<evidence type="ECO:0000313" key="4">
    <source>
        <dbReference type="EMBL" id="KMS68865.1"/>
    </source>
</evidence>
<dbReference type="PIRSF" id="PIRSF037495">
    <property type="entry name" value="Opine_OX_OoxA/HcnB"/>
    <property type="match status" value="1"/>
</dbReference>
<evidence type="ECO:0008006" key="6">
    <source>
        <dbReference type="Google" id="ProtNLM"/>
    </source>
</evidence>
<keyword evidence="1" id="KW-0560">Oxidoreductase</keyword>
<dbReference type="RefSeq" id="WP_048585889.1">
    <property type="nucleotide sequence ID" value="NZ_LFNT01000069.1"/>
</dbReference>
<dbReference type="InterPro" id="IPR017224">
    <property type="entry name" value="Opine_Oxase_asu/HCN_bsu"/>
</dbReference>
<evidence type="ECO:0000256" key="1">
    <source>
        <dbReference type="ARBA" id="ARBA00023002"/>
    </source>
</evidence>
<feature type="domain" description="FAD/NAD(P)-binding" evidence="3">
    <location>
        <begin position="13"/>
        <end position="324"/>
    </location>
</feature>
<dbReference type="InterPro" id="IPR051691">
    <property type="entry name" value="Metab_Enz_Cyan_OpOx_G3PDH"/>
</dbReference>
<dbReference type="PANTHER" id="PTHR42949:SF3">
    <property type="entry name" value="ANAEROBIC GLYCEROL-3-PHOSPHATE DEHYDROGENASE SUBUNIT B"/>
    <property type="match status" value="1"/>
</dbReference>
<dbReference type="InterPro" id="IPR023753">
    <property type="entry name" value="FAD/NAD-binding_dom"/>
</dbReference>
<dbReference type="Pfam" id="PF04324">
    <property type="entry name" value="Fer2_BFD"/>
    <property type="match status" value="1"/>
</dbReference>
<dbReference type="InterPro" id="IPR036188">
    <property type="entry name" value="FAD/NAD-bd_sf"/>
</dbReference>
<dbReference type="CDD" id="cd19946">
    <property type="entry name" value="GlpA-like_Fer2_BFD-like"/>
    <property type="match status" value="1"/>
</dbReference>
<dbReference type="Gene3D" id="3.50.50.60">
    <property type="entry name" value="FAD/NAD(P)-binding domain"/>
    <property type="match status" value="2"/>
</dbReference>
<dbReference type="Proteomes" id="UP000037432">
    <property type="component" value="Unassembled WGS sequence"/>
</dbReference>
<dbReference type="PANTHER" id="PTHR42949">
    <property type="entry name" value="ANAEROBIC GLYCEROL-3-PHOSPHATE DEHYDROGENASE SUBUNIT B"/>
    <property type="match status" value="1"/>
</dbReference>
<dbReference type="PRINTS" id="PR00411">
    <property type="entry name" value="PNDRDTASEI"/>
</dbReference>
<dbReference type="InterPro" id="IPR041854">
    <property type="entry name" value="BFD-like_2Fe2S-bd_dom_sf"/>
</dbReference>
<evidence type="ECO:0000259" key="3">
    <source>
        <dbReference type="Pfam" id="PF07992"/>
    </source>
</evidence>
<dbReference type="Gene3D" id="1.10.10.1100">
    <property type="entry name" value="BFD-like [2Fe-2S]-binding domain"/>
    <property type="match status" value="1"/>
</dbReference>
<dbReference type="EMBL" id="LFNT01000069">
    <property type="protein sequence ID" value="KMS68865.1"/>
    <property type="molecule type" value="Genomic_DNA"/>
</dbReference>
<organism evidence="4 5">
    <name type="scientific">Streptomyces viridochromogenes</name>
    <dbReference type="NCBI Taxonomy" id="1938"/>
    <lineage>
        <taxon>Bacteria</taxon>
        <taxon>Bacillati</taxon>
        <taxon>Actinomycetota</taxon>
        <taxon>Actinomycetes</taxon>
        <taxon>Kitasatosporales</taxon>
        <taxon>Streptomycetaceae</taxon>
        <taxon>Streptomyces</taxon>
    </lineage>
</organism>